<feature type="coiled-coil region" evidence="1">
    <location>
        <begin position="11"/>
        <end position="49"/>
    </location>
</feature>
<comment type="caution">
    <text evidence="2">The sequence shown here is derived from an EMBL/GenBank/DDBJ whole genome shotgun (WGS) entry which is preliminary data.</text>
</comment>
<evidence type="ECO:0000256" key="1">
    <source>
        <dbReference type="SAM" id="Coils"/>
    </source>
</evidence>
<dbReference type="EMBL" id="BTRK01000005">
    <property type="protein sequence ID" value="GMR55325.1"/>
    <property type="molecule type" value="Genomic_DNA"/>
</dbReference>
<accession>A0AAN5D3D7</accession>
<keyword evidence="3" id="KW-1185">Reference proteome</keyword>
<name>A0AAN5D3D7_9BILA</name>
<protein>
    <submittedName>
        <fullName evidence="2">Uncharacterized protein</fullName>
    </submittedName>
</protein>
<sequence length="245" mass="27810">RCSIMNSNELLKHSAAQIKEKNDELASLRENSQKELEAVRKEKEESNGVLLKELLVSNEKMVKLGESHADTMVKLNEKHNEEKMEMHHEIIAAHRETHETTVKMLMSRSETTAITLGIFNNVIAKNAIEKDAANVNSKICNIRQALYRMEDGIRKIIIWKVENGLKKYDKSLKALISRLFSHNEKNIEMYLNSLSEECSQIGSLIRDVVELVSNGAFEKDLKQEAKGVISFGLGKVSDLFDEIAK</sequence>
<feature type="non-terminal residue" evidence="2">
    <location>
        <position position="1"/>
    </location>
</feature>
<proteinExistence type="predicted"/>
<evidence type="ECO:0000313" key="3">
    <source>
        <dbReference type="Proteomes" id="UP001328107"/>
    </source>
</evidence>
<organism evidence="2 3">
    <name type="scientific">Pristionchus mayeri</name>
    <dbReference type="NCBI Taxonomy" id="1317129"/>
    <lineage>
        <taxon>Eukaryota</taxon>
        <taxon>Metazoa</taxon>
        <taxon>Ecdysozoa</taxon>
        <taxon>Nematoda</taxon>
        <taxon>Chromadorea</taxon>
        <taxon>Rhabditida</taxon>
        <taxon>Rhabditina</taxon>
        <taxon>Diplogasteromorpha</taxon>
        <taxon>Diplogasteroidea</taxon>
        <taxon>Neodiplogasteridae</taxon>
        <taxon>Pristionchus</taxon>
    </lineage>
</organism>
<dbReference type="Proteomes" id="UP001328107">
    <property type="component" value="Unassembled WGS sequence"/>
</dbReference>
<gene>
    <name evidence="2" type="ORF">PMAYCL1PPCAC_25520</name>
</gene>
<evidence type="ECO:0000313" key="2">
    <source>
        <dbReference type="EMBL" id="GMR55325.1"/>
    </source>
</evidence>
<reference evidence="3" key="1">
    <citation type="submission" date="2022-10" db="EMBL/GenBank/DDBJ databases">
        <title>Genome assembly of Pristionchus species.</title>
        <authorList>
            <person name="Yoshida K."/>
            <person name="Sommer R.J."/>
        </authorList>
    </citation>
    <scope>NUCLEOTIDE SEQUENCE [LARGE SCALE GENOMIC DNA]</scope>
    <source>
        <strain evidence="3">RS5460</strain>
    </source>
</reference>
<keyword evidence="1" id="KW-0175">Coiled coil</keyword>
<feature type="non-terminal residue" evidence="2">
    <location>
        <position position="245"/>
    </location>
</feature>
<dbReference type="AlphaFoldDB" id="A0AAN5D3D7"/>